<dbReference type="PANTHER" id="PTHR37984">
    <property type="entry name" value="PROTEIN CBG26694"/>
    <property type="match status" value="1"/>
</dbReference>
<dbReference type="GO" id="GO:0004519">
    <property type="term" value="F:endonuclease activity"/>
    <property type="evidence" value="ECO:0007669"/>
    <property type="project" value="UniProtKB-KW"/>
</dbReference>
<dbReference type="InterPro" id="IPR021109">
    <property type="entry name" value="Peptidase_aspartic_dom_sf"/>
</dbReference>
<evidence type="ECO:0000256" key="1">
    <source>
        <dbReference type="ARBA" id="ARBA00012493"/>
    </source>
</evidence>
<dbReference type="Pfam" id="PF17917">
    <property type="entry name" value="RT_RNaseH"/>
    <property type="match status" value="1"/>
</dbReference>
<dbReference type="GO" id="GO:0003676">
    <property type="term" value="F:nucleic acid binding"/>
    <property type="evidence" value="ECO:0007669"/>
    <property type="project" value="InterPro"/>
</dbReference>
<dbReference type="PROSITE" id="PS50994">
    <property type="entry name" value="INTEGRASE"/>
    <property type="match status" value="1"/>
</dbReference>
<evidence type="ECO:0000313" key="11">
    <source>
        <dbReference type="EMBL" id="GEU57246.1"/>
    </source>
</evidence>
<dbReference type="Gene3D" id="3.30.420.10">
    <property type="entry name" value="Ribonuclease H-like superfamily/Ribonuclease H"/>
    <property type="match status" value="1"/>
</dbReference>
<dbReference type="EMBL" id="BKCJ010003797">
    <property type="protein sequence ID" value="GEU57246.1"/>
    <property type="molecule type" value="Genomic_DNA"/>
</dbReference>
<feature type="region of interest" description="Disordered" evidence="9">
    <location>
        <begin position="390"/>
        <end position="447"/>
    </location>
</feature>
<dbReference type="CDD" id="cd09274">
    <property type="entry name" value="RNase_HI_RT_Ty3"/>
    <property type="match status" value="1"/>
</dbReference>
<evidence type="ECO:0000259" key="10">
    <source>
        <dbReference type="PROSITE" id="PS50994"/>
    </source>
</evidence>
<dbReference type="Pfam" id="PF00078">
    <property type="entry name" value="RVT_1"/>
    <property type="match status" value="1"/>
</dbReference>
<dbReference type="SUPFAM" id="SSF53098">
    <property type="entry name" value="Ribonuclease H-like"/>
    <property type="match status" value="1"/>
</dbReference>
<dbReference type="GO" id="GO:0003964">
    <property type="term" value="F:RNA-directed DNA polymerase activity"/>
    <property type="evidence" value="ECO:0007669"/>
    <property type="project" value="UniProtKB-KW"/>
</dbReference>
<reference evidence="11" key="1">
    <citation type="journal article" date="2019" name="Sci. Rep.">
        <title>Draft genome of Tanacetum cinerariifolium, the natural source of mosquito coil.</title>
        <authorList>
            <person name="Yamashiro T."/>
            <person name="Shiraishi A."/>
            <person name="Satake H."/>
            <person name="Nakayama K."/>
        </authorList>
    </citation>
    <scope>NUCLEOTIDE SEQUENCE</scope>
</reference>
<dbReference type="InterPro" id="IPR000477">
    <property type="entry name" value="RT_dom"/>
</dbReference>
<evidence type="ECO:0000256" key="3">
    <source>
        <dbReference type="ARBA" id="ARBA00022695"/>
    </source>
</evidence>
<feature type="coiled-coil region" evidence="8">
    <location>
        <begin position="303"/>
        <end position="338"/>
    </location>
</feature>
<feature type="compositionally biased region" description="Polar residues" evidence="9">
    <location>
        <begin position="417"/>
        <end position="434"/>
    </location>
</feature>
<dbReference type="SUPFAM" id="SSF56672">
    <property type="entry name" value="DNA/RNA polymerases"/>
    <property type="match status" value="1"/>
</dbReference>
<keyword evidence="4" id="KW-0540">Nuclease</keyword>
<dbReference type="GO" id="GO:0015074">
    <property type="term" value="P:DNA integration"/>
    <property type="evidence" value="ECO:0007669"/>
    <property type="project" value="InterPro"/>
</dbReference>
<dbReference type="Gene3D" id="3.10.10.10">
    <property type="entry name" value="HIV Type 1 Reverse Transcriptase, subunit A, domain 1"/>
    <property type="match status" value="1"/>
</dbReference>
<organism evidence="11">
    <name type="scientific">Tanacetum cinerariifolium</name>
    <name type="common">Dalmatian daisy</name>
    <name type="synonym">Chrysanthemum cinerariifolium</name>
    <dbReference type="NCBI Taxonomy" id="118510"/>
    <lineage>
        <taxon>Eukaryota</taxon>
        <taxon>Viridiplantae</taxon>
        <taxon>Streptophyta</taxon>
        <taxon>Embryophyta</taxon>
        <taxon>Tracheophyta</taxon>
        <taxon>Spermatophyta</taxon>
        <taxon>Magnoliopsida</taxon>
        <taxon>eudicotyledons</taxon>
        <taxon>Gunneridae</taxon>
        <taxon>Pentapetalae</taxon>
        <taxon>asterids</taxon>
        <taxon>campanulids</taxon>
        <taxon>Asterales</taxon>
        <taxon>Asteraceae</taxon>
        <taxon>Asteroideae</taxon>
        <taxon>Anthemideae</taxon>
        <taxon>Anthemidinae</taxon>
        <taxon>Tanacetum</taxon>
    </lineage>
</organism>
<keyword evidence="8" id="KW-0175">Coiled coil</keyword>
<dbReference type="InterPro" id="IPR036397">
    <property type="entry name" value="RNaseH_sf"/>
</dbReference>
<evidence type="ECO:0000256" key="2">
    <source>
        <dbReference type="ARBA" id="ARBA00022679"/>
    </source>
</evidence>
<comment type="caution">
    <text evidence="11">The sequence shown here is derived from an EMBL/GenBank/DDBJ whole genome shotgun (WGS) entry which is preliminary data.</text>
</comment>
<evidence type="ECO:0000256" key="5">
    <source>
        <dbReference type="ARBA" id="ARBA00022759"/>
    </source>
</evidence>
<evidence type="ECO:0000256" key="6">
    <source>
        <dbReference type="ARBA" id="ARBA00022801"/>
    </source>
</evidence>
<protein>
    <recommendedName>
        <fullName evidence="1">RNA-directed DNA polymerase</fullName>
        <ecNumber evidence="1">2.7.7.49</ecNumber>
    </recommendedName>
</protein>
<dbReference type="InterPro" id="IPR001584">
    <property type="entry name" value="Integrase_cat-core"/>
</dbReference>
<name>A0A6L2L6I9_TANCI</name>
<dbReference type="Gene3D" id="3.30.70.270">
    <property type="match status" value="1"/>
</dbReference>
<dbReference type="InterPro" id="IPR043502">
    <property type="entry name" value="DNA/RNA_pol_sf"/>
</dbReference>
<feature type="domain" description="Integrase catalytic" evidence="10">
    <location>
        <begin position="1110"/>
        <end position="1276"/>
    </location>
</feature>
<dbReference type="InterPro" id="IPR041373">
    <property type="entry name" value="RT_RNaseH"/>
</dbReference>
<dbReference type="InterPro" id="IPR050951">
    <property type="entry name" value="Retrovirus_Pol_polyprotein"/>
</dbReference>
<dbReference type="Gene3D" id="2.40.70.10">
    <property type="entry name" value="Acid Proteases"/>
    <property type="match status" value="1"/>
</dbReference>
<keyword evidence="3" id="KW-0548">Nucleotidyltransferase</keyword>
<keyword evidence="2" id="KW-0808">Transferase</keyword>
<keyword evidence="6" id="KW-0378">Hydrolase</keyword>
<dbReference type="CDD" id="cd00303">
    <property type="entry name" value="retropepsin_like"/>
    <property type="match status" value="1"/>
</dbReference>
<dbReference type="InterPro" id="IPR043128">
    <property type="entry name" value="Rev_trsase/Diguanyl_cyclase"/>
</dbReference>
<dbReference type="InterPro" id="IPR041588">
    <property type="entry name" value="Integrase_H2C2"/>
</dbReference>
<dbReference type="InterPro" id="IPR012337">
    <property type="entry name" value="RNaseH-like_sf"/>
</dbReference>
<dbReference type="Pfam" id="PF03732">
    <property type="entry name" value="Retrotrans_gag"/>
    <property type="match status" value="1"/>
</dbReference>
<dbReference type="InterPro" id="IPR005162">
    <property type="entry name" value="Retrotrans_gag_dom"/>
</dbReference>
<dbReference type="Pfam" id="PF00665">
    <property type="entry name" value="rve"/>
    <property type="match status" value="1"/>
</dbReference>
<gene>
    <name evidence="11" type="ORF">Tci_029224</name>
</gene>
<dbReference type="PANTHER" id="PTHR37984:SF5">
    <property type="entry name" value="PROTEIN NYNRIN-LIKE"/>
    <property type="match status" value="1"/>
</dbReference>
<evidence type="ECO:0000256" key="8">
    <source>
        <dbReference type="SAM" id="Coils"/>
    </source>
</evidence>
<dbReference type="GO" id="GO:0016787">
    <property type="term" value="F:hydrolase activity"/>
    <property type="evidence" value="ECO:0007669"/>
    <property type="project" value="UniProtKB-KW"/>
</dbReference>
<dbReference type="EC" id="2.7.7.49" evidence="1"/>
<evidence type="ECO:0000256" key="4">
    <source>
        <dbReference type="ARBA" id="ARBA00022722"/>
    </source>
</evidence>
<proteinExistence type="predicted"/>
<dbReference type="CDD" id="cd01647">
    <property type="entry name" value="RT_LTR"/>
    <property type="match status" value="1"/>
</dbReference>
<evidence type="ECO:0000256" key="9">
    <source>
        <dbReference type="SAM" id="MobiDB-lite"/>
    </source>
</evidence>
<keyword evidence="5" id="KW-0255">Endonuclease</keyword>
<dbReference type="Gene3D" id="3.10.20.370">
    <property type="match status" value="1"/>
</dbReference>
<sequence length="1442" mass="164721">MRTRSQSRENFPRQEASPAIVEPFRIENPFLEDQFQEDTKDPPVATMTDNRTMAEMLRAPTEGYAEAIIVPSILAEQFELKYSLINMMTSEQFFGIEKDKPHDHIRWFNKITSTIKYRDVPNSSIKLILFPFSLVGAARRWLEKEPSRSITTWEDLVSKFINEFFPPSRTTSLCNEISNFEQKFGESFHEAWDRYKDLIRACPHHGFTELHQLNTFYNALNPTDQDSLNAAAGVNEQTNAMTTAMTAMLRQFQATPHPAPVKAVKETCVTCGGAHPYYQCLAADGNTFPELRDNIQEYASAAAANYNQELKKMNDVSMKAMQNQIDMVKNELRNEMKTSIQTSLSNQTNEIRNMMASLLQMNTASPSSSGTLSSNTVANPKSDLKAITTRSGVSYDGPSNSPPVVENAPEANKDTLIPTNNENTKDVQPQTVSSKPPVLTSKPANTPEKAKDQIEKFYQIFKDMSFEISFTDALILMPKFASTLKALIGMVECLALADLGASINLMLYSVWKKLSLPDLTPTCMTPELADRSISRPVGVAEDVYVKVGSFHFPADFVIVDFDADPRVPLILRRSFLKTGKALIDVSKGELTLRVRKEAITFNLDQTLRYSANYNDMTAKRIDVINTACEEYSHENQRNSLPEVSKELKICEAKTKKSSVDEPPMVELKALPPYIEYAFLEGDNKLPVIIAKDLSGKEKAALITVLKSHKRAIAWKLSDIKGGFTVVENEENELIPTRLVTGWRVCIDYRKLNEATRKDHFPLPFMDQMLERLAGNQYYCFLDGFSGYFQIPINPNDQEKITFTCPYGTFAYRRMPFGLCNAPGTFQRCMMAIFHDMIEKTMEVFMDDFSVFRDSFQSCLSHLEKMLKRCEDTNLYLNWEKSHFMVKEGIVLGHKISKKGIGVDKAKIDVISKLPHPITIKGTVLGQRHEKHFKPIHYASKTMNDAESNYTTTEKEMLAVVYAFEKFRSYLIMNKSIVHMDHFALKYLFSKKDAKARLLRWVLLLQEFDFKGMTSQQKSKFFKDVKHYFWDDPYLFKICADQVIRRCVHGKEALDILVACHNGPTGGHHGANLTAKKIFDAGFFWPTIYKDAHEFVKNCNSYQRQGKISQRDEMPQNSIQICEIFDVWGIDFMGPFPSSRRNKYILVAVDYLSKSVEAKALPTNDAQVVCKFLKSLFARFGAPRAIISDRGTYFCNDQFAKVMLKYGVTYRLSIAYHQQTSGQVEVSNRGLKRIPERTIGENRASWSDKLDDALWAFRTAYKTPIGCTPYKLVYGKVCHLPIELEHKAYWALKQANFDLAIAGDHRKVQLNDINELRDHAYENSLIYKEKTKRIYDSKIKNRVFNVGDRVLLFNSRLKIFSSKLKTRWSEPFTITKVFSYGTVELSQANGPNFKVNGHRVKHYFGGDDCPDCEVFHALSIVLYLQELHILSFIWRIQYPNLID</sequence>
<accession>A0A6L2L6I9</accession>
<dbReference type="Pfam" id="PF17921">
    <property type="entry name" value="Integrase_H2C2"/>
    <property type="match status" value="1"/>
</dbReference>
<keyword evidence="7 11" id="KW-0695">RNA-directed DNA polymerase</keyword>
<evidence type="ECO:0000256" key="7">
    <source>
        <dbReference type="ARBA" id="ARBA00022918"/>
    </source>
</evidence>
<dbReference type="Gene3D" id="1.10.340.70">
    <property type="match status" value="1"/>
</dbReference>